<name>A0A552X3X6_9GAMM</name>
<gene>
    <name evidence="2" type="ORF">FM042_02450</name>
</gene>
<accession>A0A552X3X6</accession>
<dbReference type="InterPro" id="IPR022562">
    <property type="entry name" value="DUF3466"/>
</dbReference>
<reference evidence="2 3" key="1">
    <citation type="submission" date="2019-07" db="EMBL/GenBank/DDBJ databases">
        <authorList>
            <person name="Yang M."/>
            <person name="Zhao D."/>
            <person name="Xiang H."/>
        </authorList>
    </citation>
    <scope>NUCLEOTIDE SEQUENCE [LARGE SCALE GENOMIC DNA]</scope>
    <source>
        <strain evidence="2 3">IM1326</strain>
    </source>
</reference>
<proteinExistence type="predicted"/>
<evidence type="ECO:0000313" key="3">
    <source>
        <dbReference type="Proteomes" id="UP000320359"/>
    </source>
</evidence>
<comment type="caution">
    <text evidence="2">The sequence shown here is derived from an EMBL/GenBank/DDBJ whole genome shotgun (WGS) entry which is preliminary data.</text>
</comment>
<protein>
    <submittedName>
        <fullName evidence="2">DUF3466 family protein</fullName>
    </submittedName>
</protein>
<keyword evidence="3" id="KW-1185">Reference proteome</keyword>
<sequence>MRNNKLAIAISTALVWGIGTASADSIPEGYTVTELALLPQALNMVPHGMNEQGRVVGTLTDILNQNIRLDLLDPEDFPNVEDVMNPTDVERRRIRDRLIAGETVSTSPRNQKLAMELGFLFDVEERELAGFDENDAETGQRSDSADFRALSINNQGIIVGQAGLPYHRIEGTDTDGEEATFFTRESFPVGAWTDGVNYRTVTGNEGLIQGGTASLYAINDSHLAVGYASVADGWRLEEIYDRCTTPEDEEGEPISLEPLSVCLWRFWFANSGIREGVRTPFTDEEAYAWQFDAQGNVIEQGPLGFAFDPEADLEDGFATVRYAAIARDVNNHGDIVGTSRRVLQGAQFRRATWFNGPDGPVSLRSGTGDGNISEAVAVNDQRIVVGYTDRFFDQEPRSRLFYIDLDDPDLTAEYPVGFYAAGAWRPRAINNNNVVVGRAEVEINAQSNRRYSGFVFDINSGSLRNLNDYLPCDATLRIIDAVDINDSGEILAMAMTTKQVEEDGDLRDYNALISVVLKPSSQEPEVCTGPGSEIDRNTRKGAYMNPISVGVLSLLALITLRRRKQS</sequence>
<dbReference type="Pfam" id="PF11949">
    <property type="entry name" value="DUF3466"/>
    <property type="match status" value="1"/>
</dbReference>
<dbReference type="OrthoDB" id="6219137at2"/>
<feature type="signal peptide" evidence="1">
    <location>
        <begin position="1"/>
        <end position="23"/>
    </location>
</feature>
<dbReference type="RefSeq" id="WP_143234158.1">
    <property type="nucleotide sequence ID" value="NZ_VJWL01000001.1"/>
</dbReference>
<dbReference type="Proteomes" id="UP000320359">
    <property type="component" value="Unassembled WGS sequence"/>
</dbReference>
<dbReference type="AlphaFoldDB" id="A0A552X3X6"/>
<keyword evidence="1" id="KW-0732">Signal</keyword>
<evidence type="ECO:0000256" key="1">
    <source>
        <dbReference type="SAM" id="SignalP"/>
    </source>
</evidence>
<feature type="chain" id="PRO_5021721260" evidence="1">
    <location>
        <begin position="24"/>
        <end position="566"/>
    </location>
</feature>
<evidence type="ECO:0000313" key="2">
    <source>
        <dbReference type="EMBL" id="TRW49737.1"/>
    </source>
</evidence>
<dbReference type="EMBL" id="VJWL01000001">
    <property type="protein sequence ID" value="TRW49737.1"/>
    <property type="molecule type" value="Genomic_DNA"/>
</dbReference>
<organism evidence="2 3">
    <name type="scientific">Aliidiomarina halalkaliphila</name>
    <dbReference type="NCBI Taxonomy" id="2593535"/>
    <lineage>
        <taxon>Bacteria</taxon>
        <taxon>Pseudomonadati</taxon>
        <taxon>Pseudomonadota</taxon>
        <taxon>Gammaproteobacteria</taxon>
        <taxon>Alteromonadales</taxon>
        <taxon>Idiomarinaceae</taxon>
        <taxon>Aliidiomarina</taxon>
    </lineage>
</organism>